<proteinExistence type="predicted"/>
<comment type="caution">
    <text evidence="1">The sequence shown here is derived from an EMBL/GenBank/DDBJ whole genome shotgun (WGS) entry which is preliminary data.</text>
</comment>
<sequence length="112" mass="12567">MKLILANDIGNDKMKILEPGMKEVVKVPSAYKRINRKPSVHENDVKKNITNLIDRLLVHISSPSIRRDGLYMIGERAIQTTEGVSNMDIAVHEKHSSDLPLINTLCSKESCT</sequence>
<dbReference type="EMBL" id="FOXX01000014">
    <property type="protein sequence ID" value="SFQ84670.1"/>
    <property type="molecule type" value="Genomic_DNA"/>
</dbReference>
<name>A0A1I6BUS7_9BACI</name>
<dbReference type="GeneID" id="93713968"/>
<keyword evidence="2" id="KW-1185">Reference proteome</keyword>
<organism evidence="1 2">
    <name type="scientific">Priestia endophytica DSM 13796</name>
    <dbReference type="NCBI Taxonomy" id="1121089"/>
    <lineage>
        <taxon>Bacteria</taxon>
        <taxon>Bacillati</taxon>
        <taxon>Bacillota</taxon>
        <taxon>Bacilli</taxon>
        <taxon>Bacillales</taxon>
        <taxon>Bacillaceae</taxon>
        <taxon>Priestia</taxon>
    </lineage>
</organism>
<dbReference type="RefSeq" id="WP_235606135.1">
    <property type="nucleotide sequence ID" value="NZ_FOXX01000014.1"/>
</dbReference>
<reference evidence="1 2" key="1">
    <citation type="submission" date="2016-10" db="EMBL/GenBank/DDBJ databases">
        <authorList>
            <person name="Varghese N."/>
            <person name="Submissions S."/>
        </authorList>
    </citation>
    <scope>NUCLEOTIDE SEQUENCE [LARGE SCALE GENOMIC DNA]</scope>
    <source>
        <strain evidence="1 2">DSM 13796</strain>
    </source>
</reference>
<dbReference type="Proteomes" id="UP000182762">
    <property type="component" value="Unassembled WGS sequence"/>
</dbReference>
<gene>
    <name evidence="1" type="ORF">SAMN02745910_04248</name>
</gene>
<evidence type="ECO:0000313" key="1">
    <source>
        <dbReference type="EMBL" id="SFQ84670.1"/>
    </source>
</evidence>
<evidence type="ECO:0000313" key="2">
    <source>
        <dbReference type="Proteomes" id="UP000182762"/>
    </source>
</evidence>
<protein>
    <submittedName>
        <fullName evidence="1">Plasmid segregation protein ParM</fullName>
    </submittedName>
</protein>
<accession>A0A1I6BUS7</accession>